<comment type="caution">
    <text evidence="1">The sequence shown here is derived from an EMBL/GenBank/DDBJ whole genome shotgun (WGS) entry which is preliminary data.</text>
</comment>
<name>A0A1G1ZDJ2_9BACT</name>
<protein>
    <submittedName>
        <fullName evidence="1">Uncharacterized protein</fullName>
    </submittedName>
</protein>
<dbReference type="Proteomes" id="UP000177801">
    <property type="component" value="Unassembled WGS sequence"/>
</dbReference>
<sequence>MKRTTILILLAILVGIGMNPRVSFAQEDELFIAINQDESLTETERFEMAKDGLGKALVLALEKVAQLTSDLDNRQFDEGTRGAELKALYLLDLVGYNTFYSEALATTPTLENLEAVQALAQKVKDYRDTTYTPGVENIVEFVLVFYSEDVLKTATERFEKISADIEKLETLGLIDAGVFTEQINSINTLLTDAGDLRLQASEIILAVQPQEATTTVETIASSTEAEIDTLPLTAETAEVVEEVAPRMLLQTSLGNVKSAYELFLEISNSVKVTLGLE</sequence>
<dbReference type="AlphaFoldDB" id="A0A1G1ZDJ2"/>
<reference evidence="1 2" key="1">
    <citation type="journal article" date="2016" name="Nat. Commun.">
        <title>Thousands of microbial genomes shed light on interconnected biogeochemical processes in an aquifer system.</title>
        <authorList>
            <person name="Anantharaman K."/>
            <person name="Brown C.T."/>
            <person name="Hug L.A."/>
            <person name="Sharon I."/>
            <person name="Castelle C.J."/>
            <person name="Probst A.J."/>
            <person name="Thomas B.C."/>
            <person name="Singh A."/>
            <person name="Wilkins M.J."/>
            <person name="Karaoz U."/>
            <person name="Brodie E.L."/>
            <person name="Williams K.H."/>
            <person name="Hubbard S.S."/>
            <person name="Banfield J.F."/>
        </authorList>
    </citation>
    <scope>NUCLEOTIDE SEQUENCE [LARGE SCALE GENOMIC DNA]</scope>
</reference>
<dbReference type="EMBL" id="MHJD01000035">
    <property type="protein sequence ID" value="OGY61950.1"/>
    <property type="molecule type" value="Genomic_DNA"/>
</dbReference>
<gene>
    <name evidence="1" type="ORF">A3G58_02780</name>
</gene>
<evidence type="ECO:0000313" key="1">
    <source>
        <dbReference type="EMBL" id="OGY61950.1"/>
    </source>
</evidence>
<organism evidence="1 2">
    <name type="scientific">Candidatus Colwellbacteria bacterium RIFCSPLOWO2_12_FULL_46_17</name>
    <dbReference type="NCBI Taxonomy" id="1797695"/>
    <lineage>
        <taxon>Bacteria</taxon>
        <taxon>Candidatus Colwelliibacteriota</taxon>
    </lineage>
</organism>
<accession>A0A1G1ZDJ2</accession>
<proteinExistence type="predicted"/>
<evidence type="ECO:0000313" key="2">
    <source>
        <dbReference type="Proteomes" id="UP000177801"/>
    </source>
</evidence>